<reference evidence="1 2" key="1">
    <citation type="submission" date="2019-04" db="EMBL/GenBank/DDBJ databases">
        <title>An improved genome assembly and genetic linkage map for asparagus bean, Vigna unguiculata ssp. sesquipedialis.</title>
        <authorList>
            <person name="Xia Q."/>
            <person name="Zhang R."/>
            <person name="Dong Y."/>
        </authorList>
    </citation>
    <scope>NUCLEOTIDE SEQUENCE [LARGE SCALE GENOMIC DNA]</scope>
    <source>
        <tissue evidence="1">Leaf</tissue>
    </source>
</reference>
<accession>A0A4D6LPM0</accession>
<evidence type="ECO:0000313" key="1">
    <source>
        <dbReference type="EMBL" id="QCD90106.1"/>
    </source>
</evidence>
<gene>
    <name evidence="1" type="ORF">DEO72_LG4g1060</name>
</gene>
<protein>
    <submittedName>
        <fullName evidence="1">Uncharacterized protein</fullName>
    </submittedName>
</protein>
<dbReference type="Proteomes" id="UP000501690">
    <property type="component" value="Linkage Group LG4"/>
</dbReference>
<proteinExistence type="predicted"/>
<evidence type="ECO:0000313" key="2">
    <source>
        <dbReference type="Proteomes" id="UP000501690"/>
    </source>
</evidence>
<dbReference type="EMBL" id="CP039348">
    <property type="protein sequence ID" value="QCD90106.1"/>
    <property type="molecule type" value="Genomic_DNA"/>
</dbReference>
<dbReference type="AlphaFoldDB" id="A0A4D6LPM0"/>
<keyword evidence="2" id="KW-1185">Reference proteome</keyword>
<sequence length="116" mass="12937">MGEEAATQLDSRGSRDAIGLDRKWRWLIWRGNVVELATVNVGDGVYDIHNLLNGDIFDKNSSLRSLPLRPPPKYIFRGTNPLPAANFTSRTERRDNIGAQTNSIKVGPRIEEASGF</sequence>
<name>A0A4D6LPM0_VIGUN</name>
<organism evidence="1 2">
    <name type="scientific">Vigna unguiculata</name>
    <name type="common">Cowpea</name>
    <dbReference type="NCBI Taxonomy" id="3917"/>
    <lineage>
        <taxon>Eukaryota</taxon>
        <taxon>Viridiplantae</taxon>
        <taxon>Streptophyta</taxon>
        <taxon>Embryophyta</taxon>
        <taxon>Tracheophyta</taxon>
        <taxon>Spermatophyta</taxon>
        <taxon>Magnoliopsida</taxon>
        <taxon>eudicotyledons</taxon>
        <taxon>Gunneridae</taxon>
        <taxon>Pentapetalae</taxon>
        <taxon>rosids</taxon>
        <taxon>fabids</taxon>
        <taxon>Fabales</taxon>
        <taxon>Fabaceae</taxon>
        <taxon>Papilionoideae</taxon>
        <taxon>50 kb inversion clade</taxon>
        <taxon>NPAAA clade</taxon>
        <taxon>indigoferoid/millettioid clade</taxon>
        <taxon>Phaseoleae</taxon>
        <taxon>Vigna</taxon>
    </lineage>
</organism>